<accession>A0ABP6UUN3</accession>
<dbReference type="NCBIfam" id="TIGR00996">
    <property type="entry name" value="Mtu_fam_mce"/>
    <property type="match status" value="1"/>
</dbReference>
<feature type="compositionally biased region" description="Polar residues" evidence="1">
    <location>
        <begin position="338"/>
        <end position="347"/>
    </location>
</feature>
<feature type="region of interest" description="Disordered" evidence="1">
    <location>
        <begin position="406"/>
        <end position="439"/>
    </location>
</feature>
<evidence type="ECO:0000256" key="1">
    <source>
        <dbReference type="SAM" id="MobiDB-lite"/>
    </source>
</evidence>
<comment type="caution">
    <text evidence="4">The sequence shown here is derived from an EMBL/GenBank/DDBJ whole genome shotgun (WGS) entry which is preliminary data.</text>
</comment>
<evidence type="ECO:0000259" key="3">
    <source>
        <dbReference type="Pfam" id="PF11887"/>
    </source>
</evidence>
<feature type="domain" description="Mammalian cell entry C-terminal" evidence="3">
    <location>
        <begin position="118"/>
        <end position="299"/>
    </location>
</feature>
<dbReference type="InterPro" id="IPR024516">
    <property type="entry name" value="Mce_C"/>
</dbReference>
<dbReference type="InterPro" id="IPR003399">
    <property type="entry name" value="Mce/MlaD"/>
</dbReference>
<dbReference type="Pfam" id="PF11887">
    <property type="entry name" value="Mce4_CUP1"/>
    <property type="match status" value="1"/>
</dbReference>
<dbReference type="EMBL" id="BAABBB010000004">
    <property type="protein sequence ID" value="GAA3520334.1"/>
    <property type="molecule type" value="Genomic_DNA"/>
</dbReference>
<evidence type="ECO:0008006" key="6">
    <source>
        <dbReference type="Google" id="ProtNLM"/>
    </source>
</evidence>
<dbReference type="RefSeq" id="WP_257440714.1">
    <property type="nucleotide sequence ID" value="NZ_BAABBB010000004.1"/>
</dbReference>
<dbReference type="Pfam" id="PF02470">
    <property type="entry name" value="MlaD"/>
    <property type="match status" value="1"/>
</dbReference>
<feature type="compositionally biased region" description="Basic and acidic residues" evidence="1">
    <location>
        <begin position="407"/>
        <end position="422"/>
    </location>
</feature>
<evidence type="ECO:0000313" key="5">
    <source>
        <dbReference type="Proteomes" id="UP001500301"/>
    </source>
</evidence>
<feature type="region of interest" description="Disordered" evidence="1">
    <location>
        <begin position="329"/>
        <end position="355"/>
    </location>
</feature>
<evidence type="ECO:0000313" key="4">
    <source>
        <dbReference type="EMBL" id="GAA3520334.1"/>
    </source>
</evidence>
<sequence length="449" mass="47750">MITRLIRNQLRIFAVIAVLALSWVGVVYAELPSRFGFGHYAVDVEFGEASGLYPRANVTYRGKKVGKVAALELTRDGVRAELAIDSGTTIPADVRAELRSTSAIGEQYVDLVPQSAKGELADGSVIPVEQTVEMPQIGPVLDELTDLMDSVPAAASERLLDRVDAGLTGTGEDLGGLLDEADQLLVEATRNVEATTGLVRSSAPMLTTQQDLAGDTRAWIEQMAKVTTSLEAGDDSVDALLDEGTGGLDATARLLADVDPVLPSLLHNTRAVAEPLRVYNSFLEQTLATYPALMSRFQSISVGRQQYGDARLDIRTMFGDPDSCVNGYVPVKSRRNPSDATLSTGPSGSYCKEGPANVAVRGARNIPCPDDTGRRAPTAAACGIELTEGVPAAGVTTYTSFAPQDAVEGRYRDETGRQHRLDTPPVGLDADGDDGKDEGWKSLLTAALR</sequence>
<keyword evidence="5" id="KW-1185">Reference proteome</keyword>
<dbReference type="Proteomes" id="UP001500301">
    <property type="component" value="Unassembled WGS sequence"/>
</dbReference>
<proteinExistence type="predicted"/>
<dbReference type="InterPro" id="IPR052336">
    <property type="entry name" value="MlaD_Phospholipid_Transporter"/>
</dbReference>
<feature type="domain" description="Mce/MlaD" evidence="2">
    <location>
        <begin position="39"/>
        <end position="113"/>
    </location>
</feature>
<reference evidence="5" key="1">
    <citation type="journal article" date="2019" name="Int. J. Syst. Evol. Microbiol.">
        <title>The Global Catalogue of Microorganisms (GCM) 10K type strain sequencing project: providing services to taxonomists for standard genome sequencing and annotation.</title>
        <authorList>
            <consortium name="The Broad Institute Genomics Platform"/>
            <consortium name="The Broad Institute Genome Sequencing Center for Infectious Disease"/>
            <person name="Wu L."/>
            <person name="Ma J."/>
        </authorList>
    </citation>
    <scope>NUCLEOTIDE SEQUENCE [LARGE SCALE GENOMIC DNA]</scope>
    <source>
        <strain evidence="5">JCM 17460</strain>
    </source>
</reference>
<dbReference type="InterPro" id="IPR005693">
    <property type="entry name" value="Mce"/>
</dbReference>
<dbReference type="PANTHER" id="PTHR33371:SF16">
    <property type="entry name" value="MCE-FAMILY PROTEIN MCE3F"/>
    <property type="match status" value="1"/>
</dbReference>
<gene>
    <name evidence="4" type="ORF">GCM10022263_05270</name>
</gene>
<dbReference type="PANTHER" id="PTHR33371">
    <property type="entry name" value="INTERMEMBRANE PHOSPHOLIPID TRANSPORT SYSTEM BINDING PROTEIN MLAD-RELATED"/>
    <property type="match status" value="1"/>
</dbReference>
<name>A0ABP6UUN3_9ACTN</name>
<evidence type="ECO:0000259" key="2">
    <source>
        <dbReference type="Pfam" id="PF02470"/>
    </source>
</evidence>
<organism evidence="4 5">
    <name type="scientific">Nocardioides daeguensis</name>
    <dbReference type="NCBI Taxonomy" id="908359"/>
    <lineage>
        <taxon>Bacteria</taxon>
        <taxon>Bacillati</taxon>
        <taxon>Actinomycetota</taxon>
        <taxon>Actinomycetes</taxon>
        <taxon>Propionibacteriales</taxon>
        <taxon>Nocardioidaceae</taxon>
        <taxon>Nocardioides</taxon>
    </lineage>
</organism>
<protein>
    <recommendedName>
        <fullName evidence="6">MCE family protein</fullName>
    </recommendedName>
</protein>